<dbReference type="SUPFAM" id="SSF55729">
    <property type="entry name" value="Acyl-CoA N-acyltransferases (Nat)"/>
    <property type="match status" value="1"/>
</dbReference>
<evidence type="ECO:0000313" key="4">
    <source>
        <dbReference type="Proteomes" id="UP000199126"/>
    </source>
</evidence>
<dbReference type="InterPro" id="IPR000182">
    <property type="entry name" value="GNAT_dom"/>
</dbReference>
<dbReference type="EMBL" id="FODV01000003">
    <property type="protein sequence ID" value="SEO54946.1"/>
    <property type="molecule type" value="Genomic_DNA"/>
</dbReference>
<dbReference type="AlphaFoldDB" id="A0A1H8QLP6"/>
<accession>A0A1H8QLP6</accession>
<dbReference type="InterPro" id="IPR016181">
    <property type="entry name" value="Acyl_CoA_acyltransferase"/>
</dbReference>
<dbReference type="PROSITE" id="PS51186">
    <property type="entry name" value="GNAT"/>
    <property type="match status" value="1"/>
</dbReference>
<dbReference type="CDD" id="cd04301">
    <property type="entry name" value="NAT_SF"/>
    <property type="match status" value="1"/>
</dbReference>
<feature type="domain" description="N-acetyltransferase" evidence="2">
    <location>
        <begin position="7"/>
        <end position="138"/>
    </location>
</feature>
<organism evidence="3 4">
    <name type="scientific">Halogranum amylolyticum</name>
    <dbReference type="NCBI Taxonomy" id="660520"/>
    <lineage>
        <taxon>Archaea</taxon>
        <taxon>Methanobacteriati</taxon>
        <taxon>Methanobacteriota</taxon>
        <taxon>Stenosarchaea group</taxon>
        <taxon>Halobacteria</taxon>
        <taxon>Halobacteriales</taxon>
        <taxon>Haloferacaceae</taxon>
    </lineage>
</organism>
<reference evidence="4" key="1">
    <citation type="submission" date="2016-10" db="EMBL/GenBank/DDBJ databases">
        <authorList>
            <person name="Varghese N."/>
            <person name="Submissions S."/>
        </authorList>
    </citation>
    <scope>NUCLEOTIDE SEQUENCE [LARGE SCALE GENOMIC DNA]</scope>
    <source>
        <strain evidence="4">CGMCC 1.10121</strain>
    </source>
</reference>
<keyword evidence="3" id="KW-0808">Transferase</keyword>
<dbReference type="RefSeq" id="WP_089822367.1">
    <property type="nucleotide sequence ID" value="NZ_FODV01000003.1"/>
</dbReference>
<evidence type="ECO:0000313" key="3">
    <source>
        <dbReference type="EMBL" id="SEO54946.1"/>
    </source>
</evidence>
<name>A0A1H8QLP6_9EURY</name>
<keyword evidence="4" id="KW-1185">Reference proteome</keyword>
<dbReference type="Gene3D" id="3.40.630.30">
    <property type="match status" value="1"/>
</dbReference>
<dbReference type="Proteomes" id="UP000199126">
    <property type="component" value="Unassembled WGS sequence"/>
</dbReference>
<feature type="region of interest" description="Disordered" evidence="1">
    <location>
        <begin position="121"/>
        <end position="141"/>
    </location>
</feature>
<evidence type="ECO:0000256" key="1">
    <source>
        <dbReference type="SAM" id="MobiDB-lite"/>
    </source>
</evidence>
<proteinExistence type="predicted"/>
<dbReference type="Pfam" id="PF13508">
    <property type="entry name" value="Acetyltransf_7"/>
    <property type="match status" value="1"/>
</dbReference>
<evidence type="ECO:0000259" key="2">
    <source>
        <dbReference type="PROSITE" id="PS51186"/>
    </source>
</evidence>
<dbReference type="GO" id="GO:0016747">
    <property type="term" value="F:acyltransferase activity, transferring groups other than amino-acyl groups"/>
    <property type="evidence" value="ECO:0007669"/>
    <property type="project" value="InterPro"/>
</dbReference>
<protein>
    <submittedName>
        <fullName evidence="3">Acetyltransferase (GNAT) domain-containing protein</fullName>
    </submittedName>
</protein>
<sequence length="141" mass="14665">MGTSHDADVRPATGGDLVAVMRLLDAAVLEADAAVVSDRIDEGAVLVADGDGRVVGALVLDADADTAHVDAVAVQTERRGRGIGSALVEAAAASVDGDLTAEFDERVRPFYESLGFDVSAADENSENSDRTRLRGRLRGSR</sequence>
<gene>
    <name evidence="3" type="ORF">SAMN04487948_103180</name>
</gene>
<dbReference type="OrthoDB" id="194677at2157"/>